<proteinExistence type="predicted"/>
<evidence type="ECO:0000259" key="8">
    <source>
        <dbReference type="PROSITE" id="PS50110"/>
    </source>
</evidence>
<dbReference type="SUPFAM" id="SSF46894">
    <property type="entry name" value="C-terminal effector domain of the bipartite response regulators"/>
    <property type="match status" value="1"/>
</dbReference>
<dbReference type="GO" id="GO:0000976">
    <property type="term" value="F:transcription cis-regulatory region binding"/>
    <property type="evidence" value="ECO:0007669"/>
    <property type="project" value="TreeGrafter"/>
</dbReference>
<evidence type="ECO:0000313" key="10">
    <source>
        <dbReference type="EMBL" id="PWQ97152.1"/>
    </source>
</evidence>
<evidence type="ECO:0000259" key="9">
    <source>
        <dbReference type="PROSITE" id="PS51755"/>
    </source>
</evidence>
<comment type="caution">
    <text evidence="10">The sequence shown here is derived from an EMBL/GenBank/DDBJ whole genome shotgun (WGS) entry which is preliminary data.</text>
</comment>
<feature type="domain" description="OmpR/PhoB-type" evidence="9">
    <location>
        <begin position="126"/>
        <end position="225"/>
    </location>
</feature>
<feature type="DNA-binding region" description="OmpR/PhoB-type" evidence="7">
    <location>
        <begin position="126"/>
        <end position="225"/>
    </location>
</feature>
<dbReference type="InterPro" id="IPR001867">
    <property type="entry name" value="OmpR/PhoB-type_DNA-bd"/>
</dbReference>
<dbReference type="InterPro" id="IPR001789">
    <property type="entry name" value="Sig_transdc_resp-reg_receiver"/>
</dbReference>
<dbReference type="GO" id="GO:0000156">
    <property type="term" value="F:phosphorelay response regulator activity"/>
    <property type="evidence" value="ECO:0007669"/>
    <property type="project" value="TreeGrafter"/>
</dbReference>
<feature type="modified residue" description="4-aspartylphosphate" evidence="6">
    <location>
        <position position="54"/>
    </location>
</feature>
<evidence type="ECO:0000256" key="6">
    <source>
        <dbReference type="PROSITE-ProRule" id="PRU00169"/>
    </source>
</evidence>
<dbReference type="PROSITE" id="PS50110">
    <property type="entry name" value="RESPONSE_REGULATORY"/>
    <property type="match status" value="1"/>
</dbReference>
<evidence type="ECO:0000313" key="11">
    <source>
        <dbReference type="Proteomes" id="UP000245506"/>
    </source>
</evidence>
<dbReference type="GO" id="GO:0006355">
    <property type="term" value="P:regulation of DNA-templated transcription"/>
    <property type="evidence" value="ECO:0007669"/>
    <property type="project" value="InterPro"/>
</dbReference>
<dbReference type="Proteomes" id="UP000245506">
    <property type="component" value="Unassembled WGS sequence"/>
</dbReference>
<organism evidence="10 11">
    <name type="scientific">Leucothrix arctica</name>
    <dbReference type="NCBI Taxonomy" id="1481894"/>
    <lineage>
        <taxon>Bacteria</taxon>
        <taxon>Pseudomonadati</taxon>
        <taxon>Pseudomonadota</taxon>
        <taxon>Gammaproteobacteria</taxon>
        <taxon>Thiotrichales</taxon>
        <taxon>Thiotrichaceae</taxon>
        <taxon>Leucothrix</taxon>
    </lineage>
</organism>
<dbReference type="CDD" id="cd00383">
    <property type="entry name" value="trans_reg_C"/>
    <property type="match status" value="1"/>
</dbReference>
<reference evidence="10 11" key="1">
    <citation type="submission" date="2018-05" db="EMBL/GenBank/DDBJ databases">
        <title>Leucothrix arctica sp. nov., isolated from Arctic seawater.</title>
        <authorList>
            <person name="Choi A."/>
            <person name="Baek K."/>
        </authorList>
    </citation>
    <scope>NUCLEOTIDE SEQUENCE [LARGE SCALE GENOMIC DNA]</scope>
    <source>
        <strain evidence="10 11">IMCC9719</strain>
    </source>
</reference>
<dbReference type="InterPro" id="IPR036388">
    <property type="entry name" value="WH-like_DNA-bd_sf"/>
</dbReference>
<dbReference type="SUPFAM" id="SSF52172">
    <property type="entry name" value="CheY-like"/>
    <property type="match status" value="1"/>
</dbReference>
<dbReference type="Pfam" id="PF00486">
    <property type="entry name" value="Trans_reg_C"/>
    <property type="match status" value="1"/>
</dbReference>
<dbReference type="InterPro" id="IPR016032">
    <property type="entry name" value="Sig_transdc_resp-reg_C-effctor"/>
</dbReference>
<dbReference type="RefSeq" id="WP_109822806.1">
    <property type="nucleotide sequence ID" value="NZ_QGKL01000022.1"/>
</dbReference>
<dbReference type="PANTHER" id="PTHR48111:SF59">
    <property type="entry name" value="TRANSCRIPTIONAL REGULATORY PROTEIN BAER"/>
    <property type="match status" value="1"/>
</dbReference>
<evidence type="ECO:0000256" key="4">
    <source>
        <dbReference type="ARBA" id="ARBA00023125"/>
    </source>
</evidence>
<dbReference type="Gene3D" id="6.10.250.690">
    <property type="match status" value="1"/>
</dbReference>
<evidence type="ECO:0000256" key="7">
    <source>
        <dbReference type="PROSITE-ProRule" id="PRU01091"/>
    </source>
</evidence>
<dbReference type="OrthoDB" id="9802426at2"/>
<dbReference type="EMBL" id="QGKL01000022">
    <property type="protein sequence ID" value="PWQ97152.1"/>
    <property type="molecule type" value="Genomic_DNA"/>
</dbReference>
<dbReference type="SMART" id="SM00448">
    <property type="entry name" value="REC"/>
    <property type="match status" value="1"/>
</dbReference>
<dbReference type="FunFam" id="3.40.50.2300:FF:000001">
    <property type="entry name" value="DNA-binding response regulator PhoB"/>
    <property type="match status" value="1"/>
</dbReference>
<dbReference type="PANTHER" id="PTHR48111">
    <property type="entry name" value="REGULATOR OF RPOS"/>
    <property type="match status" value="1"/>
</dbReference>
<keyword evidence="1 6" id="KW-0597">Phosphoprotein</keyword>
<accession>A0A317CLH1</accession>
<dbReference type="AlphaFoldDB" id="A0A317CLH1"/>
<dbReference type="InterPro" id="IPR011006">
    <property type="entry name" value="CheY-like_superfamily"/>
</dbReference>
<sequence length="244" mass="27813">MTTHKILIVEDEENIAEVLVAYSEQQGYTTEHFNSGKGVVNFVKQNPVDLILLDLMLPEVNGIDICQEVRKFSSVPIIMLTAKREEIDRLLGLEVGADDYICKPFSPREVMARIKAVLRRTSQPRTDMPIQSGFEIHKDSYVALLNGKNLGFTAIELKIFTMFFEQMEHVFSREDIINSVYSETLEMSDRSVDNHIKNIRKKIHEIEDGLNPIMAVYGVGYKFSHEIASDDGESGRKYTHKNAL</sequence>
<keyword evidence="5" id="KW-0804">Transcription</keyword>
<dbReference type="GO" id="GO:0005829">
    <property type="term" value="C:cytosol"/>
    <property type="evidence" value="ECO:0007669"/>
    <property type="project" value="TreeGrafter"/>
</dbReference>
<gene>
    <name evidence="10" type="ORF">DKT75_07500</name>
</gene>
<keyword evidence="3" id="KW-0805">Transcription regulation</keyword>
<evidence type="ECO:0000256" key="1">
    <source>
        <dbReference type="ARBA" id="ARBA00022553"/>
    </source>
</evidence>
<dbReference type="PROSITE" id="PS51755">
    <property type="entry name" value="OMPR_PHOB"/>
    <property type="match status" value="1"/>
</dbReference>
<dbReference type="SMART" id="SM00862">
    <property type="entry name" value="Trans_reg_C"/>
    <property type="match status" value="1"/>
</dbReference>
<dbReference type="Pfam" id="PF00072">
    <property type="entry name" value="Response_reg"/>
    <property type="match status" value="1"/>
</dbReference>
<dbReference type="Gene3D" id="1.10.10.10">
    <property type="entry name" value="Winged helix-like DNA-binding domain superfamily/Winged helix DNA-binding domain"/>
    <property type="match status" value="1"/>
</dbReference>
<dbReference type="InterPro" id="IPR039420">
    <property type="entry name" value="WalR-like"/>
</dbReference>
<dbReference type="Gene3D" id="3.40.50.2300">
    <property type="match status" value="1"/>
</dbReference>
<keyword evidence="2" id="KW-0902">Two-component regulatory system</keyword>
<feature type="domain" description="Response regulatory" evidence="8">
    <location>
        <begin position="5"/>
        <end position="118"/>
    </location>
</feature>
<evidence type="ECO:0000256" key="5">
    <source>
        <dbReference type="ARBA" id="ARBA00023163"/>
    </source>
</evidence>
<keyword evidence="11" id="KW-1185">Reference proteome</keyword>
<dbReference type="GO" id="GO:0032993">
    <property type="term" value="C:protein-DNA complex"/>
    <property type="evidence" value="ECO:0007669"/>
    <property type="project" value="TreeGrafter"/>
</dbReference>
<keyword evidence="4 7" id="KW-0238">DNA-binding</keyword>
<evidence type="ECO:0000256" key="3">
    <source>
        <dbReference type="ARBA" id="ARBA00023015"/>
    </source>
</evidence>
<name>A0A317CLH1_9GAMM</name>
<evidence type="ECO:0000256" key="2">
    <source>
        <dbReference type="ARBA" id="ARBA00023012"/>
    </source>
</evidence>
<protein>
    <submittedName>
        <fullName evidence="10">Two-component system response regulator BaeR</fullName>
    </submittedName>
</protein>